<gene>
    <name evidence="14" type="ORF">ASPACDRAFT_1870835</name>
</gene>
<dbReference type="GO" id="GO:0031419">
    <property type="term" value="F:cobalamin binding"/>
    <property type="evidence" value="ECO:0007669"/>
    <property type="project" value="UniProtKB-KW"/>
</dbReference>
<keyword evidence="7 13" id="KW-1133">Transmembrane helix</keyword>
<keyword evidence="15" id="KW-1185">Reference proteome</keyword>
<feature type="region of interest" description="Disordered" evidence="12">
    <location>
        <begin position="549"/>
        <end position="580"/>
    </location>
</feature>
<proteinExistence type="inferred from homology"/>
<feature type="transmembrane region" description="Helical" evidence="13">
    <location>
        <begin position="95"/>
        <end position="119"/>
    </location>
</feature>
<keyword evidence="4" id="KW-0813">Transport</keyword>
<evidence type="ECO:0000256" key="5">
    <source>
        <dbReference type="ARBA" id="ARBA00022628"/>
    </source>
</evidence>
<sequence>MASLQTSLIWVIYAIAIILAVLVAWFLLHIYQAPRDRSRAVTLTCIFTITSLLATVLLLPVDVALVSSATSSSLGQRKGWAAQNDVDNVLLSLTVVYYLLYSLDALLCFLVIPFIYFWYEEYDEVATEAGEQTSAQRLWAALKYTISFVAIVAVLLLVGSLVPMSNVENVTESELLTASMVENRGERALVFTVGVLMTFGVPFYVLYTSTGLALLPLQAIRVPSAPKDTWKAAIAMQLESNRERQRRLDRRCGGNSGLLSSKDRREFDTLVREERTLIRRQRLADEAHAEHRDWVVKLSLKAEAICRPLTVLGGIGLFLIALLILVSMLLTSIDKASNSLCKHRCGYLLKHMHTVNPIDWILVQSARMFPIDYIMFTVLTLLLFSSSVFGIATIGIRFLWMTIFRIRRGHTSPQALLLTTVILMLTILTLNYSLSINVAPQYALFGSQTFCDRPPSPEGHPDCSDNTQLMKRCSDIADNTAARQSCTPSVASTFVNHVTTKFPFFGVILFWSQFMFMGFYLLVVVTFIIRSPRQDELLLNEEAEVAEEENLLASTGRRGNTRLDDTVRRMDRQDGSRTVG</sequence>
<evidence type="ECO:0000256" key="1">
    <source>
        <dbReference type="ARBA" id="ARBA00004155"/>
    </source>
</evidence>
<dbReference type="GO" id="GO:0072665">
    <property type="term" value="P:protein localization to vacuole"/>
    <property type="evidence" value="ECO:0007669"/>
    <property type="project" value="TreeGrafter"/>
</dbReference>
<feature type="compositionally biased region" description="Basic and acidic residues" evidence="12">
    <location>
        <begin position="561"/>
        <end position="580"/>
    </location>
</feature>
<dbReference type="Proteomes" id="UP000184546">
    <property type="component" value="Unassembled WGS sequence"/>
</dbReference>
<evidence type="ECO:0000256" key="10">
    <source>
        <dbReference type="ARBA" id="ARBA00023285"/>
    </source>
</evidence>
<evidence type="ECO:0000256" key="3">
    <source>
        <dbReference type="ARBA" id="ARBA00017088"/>
    </source>
</evidence>
<dbReference type="PANTHER" id="PTHR16130">
    <property type="entry name" value="LYSOSOMAL COBALAMIN TRANSPORTER-RELATED"/>
    <property type="match status" value="1"/>
</dbReference>
<evidence type="ECO:0000313" key="14">
    <source>
        <dbReference type="EMBL" id="OJJ99547.1"/>
    </source>
</evidence>
<dbReference type="STRING" id="690307.A0A1L9WUH2"/>
<dbReference type="GO" id="GO:0005774">
    <property type="term" value="C:vacuolar membrane"/>
    <property type="evidence" value="ECO:0007669"/>
    <property type="project" value="TreeGrafter"/>
</dbReference>
<protein>
    <recommendedName>
        <fullName evidence="3">Probable lysosomal cobalamin transporter</fullName>
    </recommendedName>
</protein>
<feature type="transmembrane region" description="Helical" evidence="13">
    <location>
        <begin position="188"/>
        <end position="207"/>
    </location>
</feature>
<feature type="transmembrane region" description="Helical" evidence="13">
    <location>
        <begin position="373"/>
        <end position="403"/>
    </location>
</feature>
<organism evidence="14 15">
    <name type="scientific">Aspergillus aculeatus (strain ATCC 16872 / CBS 172.66 / WB 5094)</name>
    <dbReference type="NCBI Taxonomy" id="690307"/>
    <lineage>
        <taxon>Eukaryota</taxon>
        <taxon>Fungi</taxon>
        <taxon>Dikarya</taxon>
        <taxon>Ascomycota</taxon>
        <taxon>Pezizomycotina</taxon>
        <taxon>Eurotiomycetes</taxon>
        <taxon>Eurotiomycetidae</taxon>
        <taxon>Eurotiales</taxon>
        <taxon>Aspergillaceae</taxon>
        <taxon>Aspergillus</taxon>
        <taxon>Aspergillus subgen. Circumdati</taxon>
    </lineage>
</organism>
<dbReference type="EMBL" id="KV878978">
    <property type="protein sequence ID" value="OJJ99547.1"/>
    <property type="molecule type" value="Genomic_DNA"/>
</dbReference>
<dbReference type="GeneID" id="30971774"/>
<evidence type="ECO:0000313" key="15">
    <source>
        <dbReference type="Proteomes" id="UP000184546"/>
    </source>
</evidence>
<feature type="transmembrane region" description="Helical" evidence="13">
    <location>
        <begin position="140"/>
        <end position="162"/>
    </location>
</feature>
<dbReference type="AlphaFoldDB" id="A0A1L9WUH2"/>
<evidence type="ECO:0000256" key="8">
    <source>
        <dbReference type="ARBA" id="ARBA00023136"/>
    </source>
</evidence>
<dbReference type="OMA" id="FWAQFVF"/>
<evidence type="ECO:0000256" key="12">
    <source>
        <dbReference type="SAM" id="MobiDB-lite"/>
    </source>
</evidence>
<dbReference type="PANTHER" id="PTHR16130:SF2">
    <property type="entry name" value="LYSOSOMAL COBALAMIN TRANSPORT ESCORT PROTEIN LMBD1"/>
    <property type="match status" value="1"/>
</dbReference>
<comment type="function">
    <text evidence="11">Probable lysosomal cobalamin transporter. Required to export cobalamin from lysosomes allowing its conversion to cofactors.</text>
</comment>
<reference evidence="15" key="1">
    <citation type="journal article" date="2017" name="Genome Biol.">
        <title>Comparative genomics reveals high biological diversity and specific adaptations in the industrially and medically important fungal genus Aspergillus.</title>
        <authorList>
            <person name="de Vries R.P."/>
            <person name="Riley R."/>
            <person name="Wiebenga A."/>
            <person name="Aguilar-Osorio G."/>
            <person name="Amillis S."/>
            <person name="Uchima C.A."/>
            <person name="Anderluh G."/>
            <person name="Asadollahi M."/>
            <person name="Askin M."/>
            <person name="Barry K."/>
            <person name="Battaglia E."/>
            <person name="Bayram O."/>
            <person name="Benocci T."/>
            <person name="Braus-Stromeyer S.A."/>
            <person name="Caldana C."/>
            <person name="Canovas D."/>
            <person name="Cerqueira G.C."/>
            <person name="Chen F."/>
            <person name="Chen W."/>
            <person name="Choi C."/>
            <person name="Clum A."/>
            <person name="Dos Santos R.A."/>
            <person name="Damasio A.R."/>
            <person name="Diallinas G."/>
            <person name="Emri T."/>
            <person name="Fekete E."/>
            <person name="Flipphi M."/>
            <person name="Freyberg S."/>
            <person name="Gallo A."/>
            <person name="Gournas C."/>
            <person name="Habgood R."/>
            <person name="Hainaut M."/>
            <person name="Harispe M.L."/>
            <person name="Henrissat B."/>
            <person name="Hilden K.S."/>
            <person name="Hope R."/>
            <person name="Hossain A."/>
            <person name="Karabika E."/>
            <person name="Karaffa L."/>
            <person name="Karanyi Z."/>
            <person name="Krasevec N."/>
            <person name="Kuo A."/>
            <person name="Kusch H."/>
            <person name="LaButti K."/>
            <person name="Lagendijk E.L."/>
            <person name="Lapidus A."/>
            <person name="Levasseur A."/>
            <person name="Lindquist E."/>
            <person name="Lipzen A."/>
            <person name="Logrieco A.F."/>
            <person name="MacCabe A."/>
            <person name="Maekelae M.R."/>
            <person name="Malavazi I."/>
            <person name="Melin P."/>
            <person name="Meyer V."/>
            <person name="Mielnichuk N."/>
            <person name="Miskei M."/>
            <person name="Molnar A.P."/>
            <person name="Mule G."/>
            <person name="Ngan C.Y."/>
            <person name="Orejas M."/>
            <person name="Orosz E."/>
            <person name="Ouedraogo J.P."/>
            <person name="Overkamp K.M."/>
            <person name="Park H.-S."/>
            <person name="Perrone G."/>
            <person name="Piumi F."/>
            <person name="Punt P.J."/>
            <person name="Ram A.F."/>
            <person name="Ramon A."/>
            <person name="Rauscher S."/>
            <person name="Record E."/>
            <person name="Riano-Pachon D.M."/>
            <person name="Robert V."/>
            <person name="Roehrig J."/>
            <person name="Ruller R."/>
            <person name="Salamov A."/>
            <person name="Salih N.S."/>
            <person name="Samson R.A."/>
            <person name="Sandor E."/>
            <person name="Sanguinetti M."/>
            <person name="Schuetze T."/>
            <person name="Sepcic K."/>
            <person name="Shelest E."/>
            <person name="Sherlock G."/>
            <person name="Sophianopoulou V."/>
            <person name="Squina F.M."/>
            <person name="Sun H."/>
            <person name="Susca A."/>
            <person name="Todd R.B."/>
            <person name="Tsang A."/>
            <person name="Unkles S.E."/>
            <person name="van de Wiele N."/>
            <person name="van Rossen-Uffink D."/>
            <person name="Oliveira J.V."/>
            <person name="Vesth T.C."/>
            <person name="Visser J."/>
            <person name="Yu J.-H."/>
            <person name="Zhou M."/>
            <person name="Andersen M.R."/>
            <person name="Archer D.B."/>
            <person name="Baker S.E."/>
            <person name="Benoit I."/>
            <person name="Brakhage A.A."/>
            <person name="Braus G.H."/>
            <person name="Fischer R."/>
            <person name="Frisvad J.C."/>
            <person name="Goldman G.H."/>
            <person name="Houbraken J."/>
            <person name="Oakley B."/>
            <person name="Pocsi I."/>
            <person name="Scazzocchio C."/>
            <person name="Seiboth B."/>
            <person name="vanKuyk P.A."/>
            <person name="Wortman J."/>
            <person name="Dyer P.S."/>
            <person name="Grigoriev I.V."/>
        </authorList>
    </citation>
    <scope>NUCLEOTIDE SEQUENCE [LARGE SCALE GENOMIC DNA]</scope>
    <source>
        <strain evidence="15">ATCC 16872 / CBS 172.66 / WB 5094</strain>
    </source>
</reference>
<evidence type="ECO:0000256" key="4">
    <source>
        <dbReference type="ARBA" id="ARBA00022448"/>
    </source>
</evidence>
<feature type="transmembrane region" description="Helical" evidence="13">
    <location>
        <begin position="40"/>
        <end position="61"/>
    </location>
</feature>
<evidence type="ECO:0000256" key="11">
    <source>
        <dbReference type="ARBA" id="ARBA00025515"/>
    </source>
</evidence>
<dbReference type="InterPro" id="IPR050854">
    <property type="entry name" value="LMBD1_LysCbl_Transport"/>
</dbReference>
<keyword evidence="6 13" id="KW-0812">Transmembrane</keyword>
<feature type="transmembrane region" description="Helical" evidence="13">
    <location>
        <begin position="309"/>
        <end position="330"/>
    </location>
</feature>
<comment type="subcellular location">
    <subcellularLocation>
        <location evidence="1">Lysosome membrane</location>
        <topology evidence="1">Multi-pass membrane protein</topology>
    </subcellularLocation>
</comment>
<keyword evidence="8 13" id="KW-0472">Membrane</keyword>
<evidence type="ECO:0000256" key="9">
    <source>
        <dbReference type="ARBA" id="ARBA00023228"/>
    </source>
</evidence>
<keyword evidence="5" id="KW-0846">Cobalamin</keyword>
<keyword evidence="10" id="KW-0170">Cobalt</keyword>
<evidence type="ECO:0000256" key="7">
    <source>
        <dbReference type="ARBA" id="ARBA00022989"/>
    </source>
</evidence>
<dbReference type="VEuPathDB" id="FungiDB:ASPACDRAFT_1870835"/>
<feature type="transmembrane region" description="Helical" evidence="13">
    <location>
        <begin position="415"/>
        <end position="434"/>
    </location>
</feature>
<feature type="transmembrane region" description="Helical" evidence="13">
    <location>
        <begin position="6"/>
        <end position="28"/>
    </location>
</feature>
<accession>A0A1L9WUH2</accession>
<dbReference type="OrthoDB" id="73273at2759"/>
<comment type="similarity">
    <text evidence="2">Belongs to the LIMR family. LMBRD1 subfamily.</text>
</comment>
<evidence type="ECO:0000256" key="2">
    <source>
        <dbReference type="ARBA" id="ARBA00009901"/>
    </source>
</evidence>
<dbReference type="RefSeq" id="XP_020055887.1">
    <property type="nucleotide sequence ID" value="XM_020197960.1"/>
</dbReference>
<evidence type="ECO:0000256" key="13">
    <source>
        <dbReference type="SAM" id="Phobius"/>
    </source>
</evidence>
<evidence type="ECO:0000256" key="6">
    <source>
        <dbReference type="ARBA" id="ARBA00022692"/>
    </source>
</evidence>
<keyword evidence="9" id="KW-0458">Lysosome</keyword>
<feature type="transmembrane region" description="Helical" evidence="13">
    <location>
        <begin position="504"/>
        <end position="529"/>
    </location>
</feature>
<dbReference type="Pfam" id="PF04791">
    <property type="entry name" value="LMBR1"/>
    <property type="match status" value="1"/>
</dbReference>
<dbReference type="InterPro" id="IPR006876">
    <property type="entry name" value="LMBR1-like_membr_prot"/>
</dbReference>
<name>A0A1L9WUH2_ASPA1</name>